<protein>
    <submittedName>
        <fullName evidence="1">Glycosyltransferase family 2 protein</fullName>
    </submittedName>
</protein>
<name>A0A4Y6UJ01_9PROT</name>
<dbReference type="CDD" id="cd00761">
    <property type="entry name" value="Glyco_tranf_GTA_type"/>
    <property type="match status" value="1"/>
</dbReference>
<dbReference type="Proteomes" id="UP000316313">
    <property type="component" value="Chromosome"/>
</dbReference>
<dbReference type="RefSeq" id="WP_141459254.1">
    <property type="nucleotide sequence ID" value="NZ_CP038141.1"/>
</dbReference>
<keyword evidence="1" id="KW-0808">Transferase</keyword>
<dbReference type="OrthoDB" id="1997677at2"/>
<gene>
    <name evidence="1" type="ORF">E3D00_01360</name>
</gene>
<keyword evidence="2" id="KW-1185">Reference proteome</keyword>
<evidence type="ECO:0000313" key="1">
    <source>
        <dbReference type="EMBL" id="QDH16361.1"/>
    </source>
</evidence>
<accession>A0A4Y6UJ01</accession>
<evidence type="ECO:0000313" key="2">
    <source>
        <dbReference type="Proteomes" id="UP000316313"/>
    </source>
</evidence>
<dbReference type="SUPFAM" id="SSF53448">
    <property type="entry name" value="Nucleotide-diphospho-sugar transferases"/>
    <property type="match status" value="1"/>
</dbReference>
<dbReference type="Gene3D" id="3.90.550.10">
    <property type="entry name" value="Spore Coat Polysaccharide Biosynthesis Protein SpsA, Chain A"/>
    <property type="match status" value="1"/>
</dbReference>
<reference evidence="1 2" key="1">
    <citation type="submission" date="2019-03" db="EMBL/GenBank/DDBJ databases">
        <title>The complete genome sequence of Swingsia samuiensis NBRC107927(T).</title>
        <authorList>
            <person name="Chua K.-O."/>
            <person name="Chan K.-G."/>
            <person name="See-Too W.-S."/>
        </authorList>
    </citation>
    <scope>NUCLEOTIDE SEQUENCE [LARGE SCALE GENOMIC DNA]</scope>
    <source>
        <strain evidence="1 2">AH83</strain>
    </source>
</reference>
<dbReference type="EMBL" id="CP038141">
    <property type="protein sequence ID" value="QDH16361.1"/>
    <property type="molecule type" value="Genomic_DNA"/>
</dbReference>
<proteinExistence type="predicted"/>
<dbReference type="InterPro" id="IPR029044">
    <property type="entry name" value="Nucleotide-diphossugar_trans"/>
</dbReference>
<dbReference type="GO" id="GO:0016740">
    <property type="term" value="F:transferase activity"/>
    <property type="evidence" value="ECO:0007669"/>
    <property type="project" value="UniProtKB-KW"/>
</dbReference>
<dbReference type="Pfam" id="PF13704">
    <property type="entry name" value="Glyco_tranf_2_4"/>
    <property type="match status" value="1"/>
</dbReference>
<dbReference type="AlphaFoldDB" id="A0A4Y6UJ01"/>
<dbReference type="KEGG" id="ssam:E3D00_01360"/>
<organism evidence="1 2">
    <name type="scientific">Swingsia samuiensis</name>
    <dbReference type="NCBI Taxonomy" id="1293412"/>
    <lineage>
        <taxon>Bacteria</taxon>
        <taxon>Pseudomonadati</taxon>
        <taxon>Pseudomonadota</taxon>
        <taxon>Alphaproteobacteria</taxon>
        <taxon>Acetobacterales</taxon>
        <taxon>Acetobacteraceae</taxon>
        <taxon>Swingsia</taxon>
    </lineage>
</organism>
<sequence>MMKTAALLFVRNNANNIGWWLAHHIALGFSTLIICDDHSTDGTWDILLNAKPFYDLRLFRSNPNIENITERQLFFQKEAVETGKNEFDWMIFLASDEYLDFSNDLTLETFLEPHKENNIIPINWCLFGSNGQITPSPLSPIETFTYHAPLEHHDHRIARYFINPTVQNTPPFPDPFTHIDQPADWSHARILHFAAGDKTSFFQHCTDAAPAEAWKHFDRNDIHDVTPHRWLKTARNVGATITQANLADLYWRLHQISKDQDENALHALGLSPLIFNDDGPNTAPPSFQFFSLETPYDLLWDANKNELISPNITSDTPSNSHKLILALENNSPSPHFSIILSKDIIPSTYIHFDQIPSLLNIIPVKVLVKEQEIICAITGKNIQFNNNDIIFHVLNTSDDLSNRLTPFIPFIQGGHTLSSLLRGIERSLAPNATALGYAIATLPQEDLKRLTALFPGLIPVGLQPAYSISDKADS</sequence>